<dbReference type="EMBL" id="KV441388">
    <property type="protein sequence ID" value="OAF61985.1"/>
    <property type="molecule type" value="Genomic_DNA"/>
</dbReference>
<gene>
    <name evidence="1" type="ORF">VC83_01527</name>
</gene>
<dbReference type="OrthoDB" id="4259138at2759"/>
<organism evidence="1">
    <name type="scientific">Pseudogymnoascus destructans</name>
    <dbReference type="NCBI Taxonomy" id="655981"/>
    <lineage>
        <taxon>Eukaryota</taxon>
        <taxon>Fungi</taxon>
        <taxon>Dikarya</taxon>
        <taxon>Ascomycota</taxon>
        <taxon>Pezizomycotina</taxon>
        <taxon>Leotiomycetes</taxon>
        <taxon>Thelebolales</taxon>
        <taxon>Thelebolaceae</taxon>
        <taxon>Pseudogymnoascus</taxon>
    </lineage>
</organism>
<dbReference type="AlphaFoldDB" id="A0A177AIT7"/>
<evidence type="ECO:0000313" key="1">
    <source>
        <dbReference type="EMBL" id="OAF61985.1"/>
    </source>
</evidence>
<dbReference type="GeneID" id="36284616"/>
<protein>
    <submittedName>
        <fullName evidence="1">Uncharacterized protein</fullName>
    </submittedName>
</protein>
<name>A0A177AIT7_9PEZI</name>
<accession>A0A177AIT7</accession>
<dbReference type="Proteomes" id="UP000077154">
    <property type="component" value="Unassembled WGS sequence"/>
</dbReference>
<reference evidence="1" key="1">
    <citation type="submission" date="2016-03" db="EMBL/GenBank/DDBJ databases">
        <title>Updated assembly of Pseudogymnoascus destructans, the fungus causing white-nose syndrome of bats.</title>
        <authorList>
            <person name="Palmer J.M."/>
            <person name="Drees K.P."/>
            <person name="Foster J.T."/>
            <person name="Lindner D.L."/>
        </authorList>
    </citation>
    <scope>NUCLEOTIDE SEQUENCE [LARGE SCALE GENOMIC DNA]</scope>
    <source>
        <strain evidence="1">20631-21</strain>
    </source>
</reference>
<sequence length="101" mass="11284">MEGLRRLSGLKSKKSIGQFQRVKDFFDFRQIGGAEDTPAQDWNAQDIIDANGNIVTIGDVPGYAEALAENITTEAWWSGDLTPVNGYYFSPIHNTQNSRVY</sequence>
<proteinExistence type="predicted"/>
<dbReference type="VEuPathDB" id="FungiDB:GMDG_01981"/>
<dbReference type="RefSeq" id="XP_024327259.1">
    <property type="nucleotide sequence ID" value="XM_024465202.1"/>
</dbReference>